<reference evidence="2 3" key="1">
    <citation type="submission" date="2019-06" db="EMBL/GenBank/DDBJ databases">
        <title>Whole genome shotgun sequence of Glutamicibacter uratoxydans NBRC 15515.</title>
        <authorList>
            <person name="Hosoyama A."/>
            <person name="Uohara A."/>
            <person name="Ohji S."/>
            <person name="Ichikawa N."/>
        </authorList>
    </citation>
    <scope>NUCLEOTIDE SEQUENCE [LARGE SCALE GENOMIC DNA]</scope>
    <source>
        <strain evidence="2 3">NBRC 15515</strain>
    </source>
</reference>
<dbReference type="PROSITE" id="PS51186">
    <property type="entry name" value="GNAT"/>
    <property type="match status" value="1"/>
</dbReference>
<evidence type="ECO:0000259" key="1">
    <source>
        <dbReference type="PROSITE" id="PS51186"/>
    </source>
</evidence>
<organism evidence="2 3">
    <name type="scientific">Glutamicibacter uratoxydans</name>
    <name type="common">Arthrobacter uratoxydans</name>
    <dbReference type="NCBI Taxonomy" id="43667"/>
    <lineage>
        <taxon>Bacteria</taxon>
        <taxon>Bacillati</taxon>
        <taxon>Actinomycetota</taxon>
        <taxon>Actinomycetes</taxon>
        <taxon>Micrococcales</taxon>
        <taxon>Micrococcaceae</taxon>
        <taxon>Glutamicibacter</taxon>
    </lineage>
</organism>
<accession>A0A4Y4DKX6</accession>
<dbReference type="GO" id="GO:0016747">
    <property type="term" value="F:acyltransferase activity, transferring groups other than amino-acyl groups"/>
    <property type="evidence" value="ECO:0007669"/>
    <property type="project" value="InterPro"/>
</dbReference>
<feature type="domain" description="N-acetyltransferase" evidence="1">
    <location>
        <begin position="1"/>
        <end position="73"/>
    </location>
</feature>
<dbReference type="Pfam" id="PF00583">
    <property type="entry name" value="Acetyltransf_1"/>
    <property type="match status" value="1"/>
</dbReference>
<proteinExistence type="predicted"/>
<dbReference type="EMBL" id="BJNY01000004">
    <property type="protein sequence ID" value="GED05277.1"/>
    <property type="molecule type" value="Genomic_DNA"/>
</dbReference>
<comment type="caution">
    <text evidence="2">The sequence shown here is derived from an EMBL/GenBank/DDBJ whole genome shotgun (WGS) entry which is preliminary data.</text>
</comment>
<name>A0A4Y4DKX6_GLUUR</name>
<gene>
    <name evidence="2" type="ORF">AUR04nite_08090</name>
</gene>
<evidence type="ECO:0000313" key="2">
    <source>
        <dbReference type="EMBL" id="GED05277.1"/>
    </source>
</evidence>
<dbReference type="Proteomes" id="UP000316612">
    <property type="component" value="Unassembled WGS sequence"/>
</dbReference>
<dbReference type="SUPFAM" id="SSF55729">
    <property type="entry name" value="Acyl-CoA N-acyltransferases (Nat)"/>
    <property type="match status" value="1"/>
</dbReference>
<protein>
    <recommendedName>
        <fullName evidence="1">N-acetyltransferase domain-containing protein</fullName>
    </recommendedName>
</protein>
<keyword evidence="3" id="KW-1185">Reference proteome</keyword>
<dbReference type="Gene3D" id="3.40.630.30">
    <property type="match status" value="1"/>
</dbReference>
<dbReference type="InterPro" id="IPR000182">
    <property type="entry name" value="GNAT_dom"/>
</dbReference>
<dbReference type="RefSeq" id="WP_246055359.1">
    <property type="nucleotide sequence ID" value="NZ_BAAAJL010000001.1"/>
</dbReference>
<sequence length="73" mass="8399">MIRVRGWIWDILIEDEFRRRGFGKSAMLLAENYASSQGAATLGLNVFGFNTTARRFYESVGYKTTSLKMRKTL</sequence>
<dbReference type="InterPro" id="IPR016181">
    <property type="entry name" value="Acyl_CoA_acyltransferase"/>
</dbReference>
<dbReference type="AlphaFoldDB" id="A0A4Y4DKX6"/>
<evidence type="ECO:0000313" key="3">
    <source>
        <dbReference type="Proteomes" id="UP000316612"/>
    </source>
</evidence>
<dbReference type="CDD" id="cd04301">
    <property type="entry name" value="NAT_SF"/>
    <property type="match status" value="1"/>
</dbReference>